<proteinExistence type="predicted"/>
<dbReference type="KEGG" id="dbk:DGMP_04130"/>
<organism evidence="2 3">
    <name type="scientific">Desulfomarina profundi</name>
    <dbReference type="NCBI Taxonomy" id="2772557"/>
    <lineage>
        <taxon>Bacteria</taxon>
        <taxon>Pseudomonadati</taxon>
        <taxon>Thermodesulfobacteriota</taxon>
        <taxon>Desulfobulbia</taxon>
        <taxon>Desulfobulbales</taxon>
        <taxon>Desulfobulbaceae</taxon>
        <taxon>Desulfomarina</taxon>
    </lineage>
</organism>
<protein>
    <recommendedName>
        <fullName evidence="1">Transposase DDE domain-containing protein</fullName>
    </recommendedName>
</protein>
<accession>A0A8D5JN40</accession>
<dbReference type="EMBL" id="AP024086">
    <property type="protein sequence ID" value="BCL59720.1"/>
    <property type="molecule type" value="Genomic_DNA"/>
</dbReference>
<dbReference type="InterPro" id="IPR025668">
    <property type="entry name" value="Tnp_DDE_dom"/>
</dbReference>
<evidence type="ECO:0000313" key="2">
    <source>
        <dbReference type="EMBL" id="BCL59720.1"/>
    </source>
</evidence>
<feature type="domain" description="Transposase DDE" evidence="1">
    <location>
        <begin position="2"/>
        <end position="62"/>
    </location>
</feature>
<name>A0A8D5JN40_9BACT</name>
<evidence type="ECO:0000259" key="1">
    <source>
        <dbReference type="Pfam" id="PF13751"/>
    </source>
</evidence>
<dbReference type="Pfam" id="PF13751">
    <property type="entry name" value="DDE_Tnp_1_6"/>
    <property type="match status" value="1"/>
</dbReference>
<reference evidence="2" key="1">
    <citation type="submission" date="2020-09" db="EMBL/GenBank/DDBJ databases">
        <title>Desulfogranum mesoprofundum gen. nov., sp. nov., a novel mesophilic, sulfate-reducing chemolithoautotroph isolated from a deep-sea hydrothermal vent chimney in the Suiyo Seamount.</title>
        <authorList>
            <person name="Hashimoto Y."/>
            <person name="Nakagawa S."/>
        </authorList>
    </citation>
    <scope>NUCLEOTIDE SEQUENCE</scope>
    <source>
        <strain evidence="2">KT2</strain>
    </source>
</reference>
<keyword evidence="3" id="KW-1185">Reference proteome</keyword>
<gene>
    <name evidence="2" type="ORF">DGMP_04130</name>
</gene>
<dbReference type="Proteomes" id="UP000826725">
    <property type="component" value="Chromosome"/>
</dbReference>
<sequence length="69" mass="7885">MKRKIDSATGRAIYSMRLAIGEPPFAHIRSTIGLNIFTLRSKKKVNIQWNLFCIIHNLKKVHAYGNGFV</sequence>
<dbReference type="AlphaFoldDB" id="A0A8D5JN40"/>
<evidence type="ECO:0000313" key="3">
    <source>
        <dbReference type="Proteomes" id="UP000826725"/>
    </source>
</evidence>